<dbReference type="PANTHER" id="PTHR33973">
    <property type="entry name" value="OS07G0153300 PROTEIN"/>
    <property type="match status" value="1"/>
</dbReference>
<protein>
    <submittedName>
        <fullName evidence="1">DUF1365 domain-containing protein</fullName>
    </submittedName>
</protein>
<gene>
    <name evidence="1" type="ORF">CF168_14810</name>
</gene>
<dbReference type="AlphaFoldDB" id="A0A220UQ37"/>
<dbReference type="Pfam" id="PF07103">
    <property type="entry name" value="DUF1365"/>
    <property type="match status" value="1"/>
</dbReference>
<evidence type="ECO:0000313" key="1">
    <source>
        <dbReference type="EMBL" id="ASK70026.1"/>
    </source>
</evidence>
<keyword evidence="2" id="KW-1185">Reference proteome</keyword>
<proteinExistence type="predicted"/>
<organism evidence="1 2">
    <name type="scientific">Shewanella bicestrii</name>
    <dbReference type="NCBI Taxonomy" id="2018305"/>
    <lineage>
        <taxon>Bacteria</taxon>
        <taxon>Pseudomonadati</taxon>
        <taxon>Pseudomonadota</taxon>
        <taxon>Gammaproteobacteria</taxon>
        <taxon>Alteromonadales</taxon>
        <taxon>Shewanellaceae</taxon>
        <taxon>Shewanella</taxon>
    </lineage>
</organism>
<dbReference type="Proteomes" id="UP000198367">
    <property type="component" value="Chromosome"/>
</dbReference>
<dbReference type="InterPro" id="IPR010775">
    <property type="entry name" value="DUF1365"/>
</dbReference>
<dbReference type="PANTHER" id="PTHR33973:SF4">
    <property type="entry name" value="OS07G0153300 PROTEIN"/>
    <property type="match status" value="1"/>
</dbReference>
<dbReference type="RefSeq" id="WP_011716263.1">
    <property type="nucleotide sequence ID" value="NZ_CP022358.1"/>
</dbReference>
<name>A0A220UQ37_9GAMM</name>
<dbReference type="EMBL" id="CP022358">
    <property type="protein sequence ID" value="ASK70026.1"/>
    <property type="molecule type" value="Genomic_DNA"/>
</dbReference>
<reference evidence="1 2" key="1">
    <citation type="submission" date="2017-07" db="EMBL/GenBank/DDBJ databases">
        <title>Phenotypical and genomic characterization of a clinical isolate of Shewanella bicestrii sp. nov. producing an extended-spectrum beta-lactamase and a new oxacillinase variant.</title>
        <authorList>
            <person name="Jousset A.B."/>
            <person name="Bonnin R.A."/>
            <person name="Girlich D."/>
            <person name="Dabos L."/>
            <person name="Potron A."/>
            <person name="Dortet L."/>
            <person name="Glaser P."/>
            <person name="Naas T."/>
        </authorList>
    </citation>
    <scope>NUCLEOTIDE SEQUENCE [LARGE SCALE GENOMIC DNA]</scope>
    <source>
        <strain evidence="1 2">JAB-1</strain>
    </source>
</reference>
<dbReference type="KEGG" id="sbj:CF168_14810"/>
<sequence length="264" mass="30660">MSSELNSGIYYGSVTHSRYTPVKHHFSYQMALLAIDLDEVDSISAMGRSFASQRRALLRFNPKDYLCTFTTRDNQSRQLEINEPSSYALKQRVLEQVAELGGHQPCDRVLFVGQIRHFGVYFSPVNFYFCYQAQQPLYMLAEVSNTPWDQRHCYLVDLSVPKTTDKVFHVSPFMNLDMRYQWHVEPPAERLNIGIENLPNQSGKRLFNASLSMTRQAINAQSLRALLFRFPFMTLKIFGGIYWQALKLFFKRVPFVPHPAQVEK</sequence>
<accession>A0A220UQ37</accession>
<evidence type="ECO:0000313" key="2">
    <source>
        <dbReference type="Proteomes" id="UP000198367"/>
    </source>
</evidence>